<evidence type="ECO:0000256" key="1">
    <source>
        <dbReference type="SAM" id="MobiDB-lite"/>
    </source>
</evidence>
<name>A0A4C1U9L8_EUMVA</name>
<sequence>MNSNGNISLSRSDAVVPRPTARARRAAGRAAHTLPPPAAPASRRCANTVRKHCMWTQSPLKARPPQSYNCPEHAKLNIYLKRLLMLLKVLVKSRLGRQVWCTSPHSNNAADKRRERGQQRAKTTMIQLVTSPRTCSRPGRSPNTVKTGRQQNTIYSFRKFGGPARRGGAYRTHISLDLRMRLHCHAAGVRGRAAAAVRRRSRALPTAATVVHHAPPMAHAGSPPNFVKHKGRRCRSDGRKYDPSCIAKESFPVGSGNRILNISHNRMMDGGVTRALSAPPQPLRLRRLCVVHRSVTRRGVSHFRPEQSSPESLSPSVIVFGERLLDPRRST</sequence>
<accession>A0A4C1U9L8</accession>
<feature type="compositionally biased region" description="Polar residues" evidence="1">
    <location>
        <begin position="141"/>
        <end position="151"/>
    </location>
</feature>
<organism evidence="2 3">
    <name type="scientific">Eumeta variegata</name>
    <name type="common">Bagworm moth</name>
    <name type="synonym">Eumeta japonica</name>
    <dbReference type="NCBI Taxonomy" id="151549"/>
    <lineage>
        <taxon>Eukaryota</taxon>
        <taxon>Metazoa</taxon>
        <taxon>Ecdysozoa</taxon>
        <taxon>Arthropoda</taxon>
        <taxon>Hexapoda</taxon>
        <taxon>Insecta</taxon>
        <taxon>Pterygota</taxon>
        <taxon>Neoptera</taxon>
        <taxon>Endopterygota</taxon>
        <taxon>Lepidoptera</taxon>
        <taxon>Glossata</taxon>
        <taxon>Ditrysia</taxon>
        <taxon>Tineoidea</taxon>
        <taxon>Psychidae</taxon>
        <taxon>Oiketicinae</taxon>
        <taxon>Eumeta</taxon>
    </lineage>
</organism>
<feature type="region of interest" description="Disordered" evidence="1">
    <location>
        <begin position="132"/>
        <end position="151"/>
    </location>
</feature>
<reference evidence="2 3" key="1">
    <citation type="journal article" date="2019" name="Commun. Biol.">
        <title>The bagworm genome reveals a unique fibroin gene that provides high tensile strength.</title>
        <authorList>
            <person name="Kono N."/>
            <person name="Nakamura H."/>
            <person name="Ohtoshi R."/>
            <person name="Tomita M."/>
            <person name="Numata K."/>
            <person name="Arakawa K."/>
        </authorList>
    </citation>
    <scope>NUCLEOTIDE SEQUENCE [LARGE SCALE GENOMIC DNA]</scope>
</reference>
<dbReference type="AlphaFoldDB" id="A0A4C1U9L8"/>
<feature type="region of interest" description="Disordered" evidence="1">
    <location>
        <begin position="1"/>
        <end position="42"/>
    </location>
</feature>
<gene>
    <name evidence="2" type="ORF">EVAR_15672_1</name>
</gene>
<dbReference type="Proteomes" id="UP000299102">
    <property type="component" value="Unassembled WGS sequence"/>
</dbReference>
<dbReference type="EMBL" id="BGZK01000146">
    <property type="protein sequence ID" value="GBP22998.1"/>
    <property type="molecule type" value="Genomic_DNA"/>
</dbReference>
<keyword evidence="3" id="KW-1185">Reference proteome</keyword>
<feature type="compositionally biased region" description="Polar residues" evidence="1">
    <location>
        <begin position="1"/>
        <end position="11"/>
    </location>
</feature>
<evidence type="ECO:0000313" key="2">
    <source>
        <dbReference type="EMBL" id="GBP22998.1"/>
    </source>
</evidence>
<feature type="region of interest" description="Disordered" evidence="1">
    <location>
        <begin position="215"/>
        <end position="239"/>
    </location>
</feature>
<protein>
    <submittedName>
        <fullName evidence="2">Uncharacterized protein</fullName>
    </submittedName>
</protein>
<evidence type="ECO:0000313" key="3">
    <source>
        <dbReference type="Proteomes" id="UP000299102"/>
    </source>
</evidence>
<proteinExistence type="predicted"/>
<comment type="caution">
    <text evidence="2">The sequence shown here is derived from an EMBL/GenBank/DDBJ whole genome shotgun (WGS) entry which is preliminary data.</text>
</comment>